<reference evidence="1 2" key="1">
    <citation type="journal article" date="2022" name="Nat. Genet.">
        <title>Improved pea reference genome and pan-genome highlight genomic features and evolutionary characteristics.</title>
        <authorList>
            <person name="Yang T."/>
            <person name="Liu R."/>
            <person name="Luo Y."/>
            <person name="Hu S."/>
            <person name="Wang D."/>
            <person name="Wang C."/>
            <person name="Pandey M.K."/>
            <person name="Ge S."/>
            <person name="Xu Q."/>
            <person name="Li N."/>
            <person name="Li G."/>
            <person name="Huang Y."/>
            <person name="Saxena R.K."/>
            <person name="Ji Y."/>
            <person name="Li M."/>
            <person name="Yan X."/>
            <person name="He Y."/>
            <person name="Liu Y."/>
            <person name="Wang X."/>
            <person name="Xiang C."/>
            <person name="Varshney R.K."/>
            <person name="Ding H."/>
            <person name="Gao S."/>
            <person name="Zong X."/>
        </authorList>
    </citation>
    <scope>NUCLEOTIDE SEQUENCE [LARGE SCALE GENOMIC DNA]</scope>
    <source>
        <strain evidence="1 2">cv. Zhongwan 6</strain>
    </source>
</reference>
<name>A0A9D4VP83_PEA</name>
<dbReference type="AlphaFoldDB" id="A0A9D4VP83"/>
<accession>A0A9D4VP83</accession>
<proteinExistence type="predicted"/>
<evidence type="ECO:0000313" key="2">
    <source>
        <dbReference type="Proteomes" id="UP001058974"/>
    </source>
</evidence>
<organism evidence="1 2">
    <name type="scientific">Pisum sativum</name>
    <name type="common">Garden pea</name>
    <name type="synonym">Lathyrus oleraceus</name>
    <dbReference type="NCBI Taxonomy" id="3888"/>
    <lineage>
        <taxon>Eukaryota</taxon>
        <taxon>Viridiplantae</taxon>
        <taxon>Streptophyta</taxon>
        <taxon>Embryophyta</taxon>
        <taxon>Tracheophyta</taxon>
        <taxon>Spermatophyta</taxon>
        <taxon>Magnoliopsida</taxon>
        <taxon>eudicotyledons</taxon>
        <taxon>Gunneridae</taxon>
        <taxon>Pentapetalae</taxon>
        <taxon>rosids</taxon>
        <taxon>fabids</taxon>
        <taxon>Fabales</taxon>
        <taxon>Fabaceae</taxon>
        <taxon>Papilionoideae</taxon>
        <taxon>50 kb inversion clade</taxon>
        <taxon>NPAAA clade</taxon>
        <taxon>Hologalegina</taxon>
        <taxon>IRL clade</taxon>
        <taxon>Fabeae</taxon>
        <taxon>Lathyrus</taxon>
    </lineage>
</organism>
<dbReference type="Gramene" id="Psat07G0269500-T1">
    <property type="protein sequence ID" value="KAI5386245.1"/>
    <property type="gene ID" value="KIW84_072695"/>
</dbReference>
<protein>
    <submittedName>
        <fullName evidence="1">Uncharacterized protein</fullName>
    </submittedName>
</protein>
<dbReference type="EMBL" id="JAMSHJ010000007">
    <property type="protein sequence ID" value="KAI5386245.1"/>
    <property type="molecule type" value="Genomic_DNA"/>
</dbReference>
<evidence type="ECO:0000313" key="1">
    <source>
        <dbReference type="EMBL" id="KAI5386245.1"/>
    </source>
</evidence>
<keyword evidence="2" id="KW-1185">Reference proteome</keyword>
<dbReference type="Proteomes" id="UP001058974">
    <property type="component" value="Chromosome 7"/>
</dbReference>
<gene>
    <name evidence="1" type="ORF">KIW84_072695</name>
</gene>
<comment type="caution">
    <text evidence="1">The sequence shown here is derived from an EMBL/GenBank/DDBJ whole genome shotgun (WGS) entry which is preliminary data.</text>
</comment>
<sequence length="141" mass="16570">MQRRLARRKVYGKRIYVNVPATPVDNVSFHSVTSVQSRKEYKKVYDREKCVKFSPQIIGDYMGRSKVTSIDKIMTMEEEETASEDEEEHYLELLKYNEIMELHSDVQLLKTVLIAGSCYHKLMKEIEVKNEDIPFGCWCKP</sequence>